<comment type="caution">
    <text evidence="6">The sequence shown here is derived from an EMBL/GenBank/DDBJ whole genome shotgun (WGS) entry which is preliminary data.</text>
</comment>
<evidence type="ECO:0000256" key="1">
    <source>
        <dbReference type="ARBA" id="ARBA00005964"/>
    </source>
</evidence>
<name>A0A8S1EAL7_9PELO</name>
<organism evidence="6 7">
    <name type="scientific">Caenorhabditis bovis</name>
    <dbReference type="NCBI Taxonomy" id="2654633"/>
    <lineage>
        <taxon>Eukaryota</taxon>
        <taxon>Metazoa</taxon>
        <taxon>Ecdysozoa</taxon>
        <taxon>Nematoda</taxon>
        <taxon>Chromadorea</taxon>
        <taxon>Rhabditida</taxon>
        <taxon>Rhabditina</taxon>
        <taxon>Rhabditomorpha</taxon>
        <taxon>Rhabditoidea</taxon>
        <taxon>Rhabditidae</taxon>
        <taxon>Peloderinae</taxon>
        <taxon>Caenorhabditis</taxon>
    </lineage>
</organism>
<proteinExistence type="inferred from homology"/>
<dbReference type="SUPFAM" id="SSF53474">
    <property type="entry name" value="alpha/beta-Hydrolases"/>
    <property type="match status" value="1"/>
</dbReference>
<accession>A0A8S1EAL7</accession>
<dbReference type="InterPro" id="IPR043187">
    <property type="entry name" value="CM06B1-like"/>
</dbReference>
<dbReference type="Pfam" id="PF00135">
    <property type="entry name" value="COesterase"/>
    <property type="match status" value="1"/>
</dbReference>
<protein>
    <recommendedName>
        <fullName evidence="4">Carboxylic ester hydrolase</fullName>
        <ecNumber evidence="4">3.1.1.-</ecNumber>
    </recommendedName>
</protein>
<keyword evidence="3 4" id="KW-0378">Hydrolase</keyword>
<gene>
    <name evidence="6" type="ORF">CBOVIS_LOCUS104</name>
</gene>
<dbReference type="Proteomes" id="UP000494206">
    <property type="component" value="Unassembled WGS sequence"/>
</dbReference>
<dbReference type="InterPro" id="IPR019826">
    <property type="entry name" value="Carboxylesterase_B_AS"/>
</dbReference>
<sequence>MGGHLSHLKPEASHYVLNCSCGPIRGNIYKHGVRTVEGYLGIPYAKPPIGNLKFKKPVAFERWDTVRDCTIFGPVCPQTNILNSNSGIPMAEDNCLTLNVFRPTWESPEYSLKGRPVMVFIHGGGYEMGSSRDFCDYSLTGTLTLKDVIVVTINYRLNIFGFLTTGDEVCRGNFGLWDQTLALKWIQEHIQSFGGDANNVTVFGQSAGGASVDLLSLSPHSRDLFHKMIAMSGASASEFAMRTADSQSKIFREYARKHGYKGSDNSEELLSWYKSTPLHVLIDFLNFPKSVSGFLSFTPNLDGDFFPKPLEQLRKEAPRKPIMTGVCEYEGLMLALLGVNPESAGDDVFRSRLRKSYGADIFDRAEEVQKEILDFYMKDVDMTNEANVKKQLVIAVGDLLFNHGAYVTARECAKFGNPVYFYTFAYANLKNFGALEAIIPFKAPTHCSDLRYVLGEGYYSKFEPDDDDMKMLEIMTSYYTNFAKYGNPNNNGTNDWKTYDLKRPFTCFRITLPKSYMSDDFADGRLAFLDEVHKRNIQFNKLRYGKL</sequence>
<comment type="similarity">
    <text evidence="1 4">Belongs to the type-B carboxylesterase/lipase family.</text>
</comment>
<evidence type="ECO:0000256" key="2">
    <source>
        <dbReference type="ARBA" id="ARBA00022487"/>
    </source>
</evidence>
<evidence type="ECO:0000313" key="6">
    <source>
        <dbReference type="EMBL" id="CAB3396573.1"/>
    </source>
</evidence>
<dbReference type="EC" id="3.1.1.-" evidence="4"/>
<evidence type="ECO:0000256" key="4">
    <source>
        <dbReference type="RuleBase" id="RU361235"/>
    </source>
</evidence>
<dbReference type="InterPro" id="IPR029058">
    <property type="entry name" value="AB_hydrolase_fold"/>
</dbReference>
<dbReference type="PROSITE" id="PS00122">
    <property type="entry name" value="CARBOXYLESTERASE_B_1"/>
    <property type="match status" value="1"/>
</dbReference>
<reference evidence="6 7" key="1">
    <citation type="submission" date="2020-04" db="EMBL/GenBank/DDBJ databases">
        <authorList>
            <person name="Laetsch R D."/>
            <person name="Stevens L."/>
            <person name="Kumar S."/>
            <person name="Blaxter L. M."/>
        </authorList>
    </citation>
    <scope>NUCLEOTIDE SEQUENCE [LARGE SCALE GENOMIC DNA]</scope>
</reference>
<dbReference type="EMBL" id="CADEPM010000001">
    <property type="protein sequence ID" value="CAB3396573.1"/>
    <property type="molecule type" value="Genomic_DNA"/>
</dbReference>
<evidence type="ECO:0000313" key="7">
    <source>
        <dbReference type="Proteomes" id="UP000494206"/>
    </source>
</evidence>
<dbReference type="GO" id="GO:0052689">
    <property type="term" value="F:carboxylic ester hydrolase activity"/>
    <property type="evidence" value="ECO:0007669"/>
    <property type="project" value="UniProtKB-KW"/>
</dbReference>
<dbReference type="AlphaFoldDB" id="A0A8S1EAL7"/>
<dbReference type="InterPro" id="IPR002018">
    <property type="entry name" value="CarbesteraseB"/>
</dbReference>
<feature type="domain" description="Carboxylesterase type B" evidence="5">
    <location>
        <begin position="16"/>
        <end position="526"/>
    </location>
</feature>
<dbReference type="OrthoDB" id="19653at2759"/>
<evidence type="ECO:0000259" key="5">
    <source>
        <dbReference type="Pfam" id="PF00135"/>
    </source>
</evidence>
<evidence type="ECO:0000256" key="3">
    <source>
        <dbReference type="ARBA" id="ARBA00022801"/>
    </source>
</evidence>
<dbReference type="Gene3D" id="3.40.50.1820">
    <property type="entry name" value="alpha/beta hydrolase"/>
    <property type="match status" value="1"/>
</dbReference>
<keyword evidence="7" id="KW-1185">Reference proteome</keyword>
<dbReference type="PANTHER" id="PTHR45029">
    <property type="entry name" value="CARBOXYLIC ESTER HYDROLASE-RELATED"/>
    <property type="match status" value="1"/>
</dbReference>
<keyword evidence="2" id="KW-0719">Serine esterase</keyword>